<dbReference type="Proteomes" id="UP000672526">
    <property type="component" value="Unassembled WGS sequence"/>
</dbReference>
<keyword evidence="2" id="KW-1185">Reference proteome</keyword>
<accession>A0ABM8SHE1</accession>
<dbReference type="RefSeq" id="WP_211615100.1">
    <property type="nucleotide sequence ID" value="NZ_CAJNBK010000022.1"/>
</dbReference>
<evidence type="ECO:0000313" key="1">
    <source>
        <dbReference type="EMBL" id="CAE6809514.1"/>
    </source>
</evidence>
<protein>
    <submittedName>
        <fullName evidence="1">Uncharacterized protein</fullName>
    </submittedName>
</protein>
<name>A0ABM8SHE1_9BURK</name>
<sequence>MIPPALPHQSVLPHEFSTSFADVGSVVTLNSPTVLLDYKTLSDTPVAQEISRWPYVYDKENKTASLYKCELRHIGNQVRVEVHLKILGYLGDGSVGHSNLFALVSVMSD</sequence>
<dbReference type="EMBL" id="CAJNBK010000022">
    <property type="protein sequence ID" value="CAE6809514.1"/>
    <property type="molecule type" value="Genomic_DNA"/>
</dbReference>
<comment type="caution">
    <text evidence="1">The sequence shown here is derived from an EMBL/GenBank/DDBJ whole genome shotgun (WGS) entry which is preliminary data.</text>
</comment>
<proteinExistence type="predicted"/>
<gene>
    <name evidence="1" type="ORF">R69888_05594</name>
</gene>
<evidence type="ECO:0000313" key="2">
    <source>
        <dbReference type="Proteomes" id="UP000672526"/>
    </source>
</evidence>
<reference evidence="1 2" key="1">
    <citation type="submission" date="2021-02" db="EMBL/GenBank/DDBJ databases">
        <authorList>
            <person name="Vanwijnsberghe S."/>
        </authorList>
    </citation>
    <scope>NUCLEOTIDE SEQUENCE [LARGE SCALE GENOMIC DNA]</scope>
    <source>
        <strain evidence="1 2">LMG 31837</strain>
    </source>
</reference>
<organism evidence="1 2">
    <name type="scientific">Paraburkholderia haematera</name>
    <dbReference type="NCBI Taxonomy" id="2793077"/>
    <lineage>
        <taxon>Bacteria</taxon>
        <taxon>Pseudomonadati</taxon>
        <taxon>Pseudomonadota</taxon>
        <taxon>Betaproteobacteria</taxon>
        <taxon>Burkholderiales</taxon>
        <taxon>Burkholderiaceae</taxon>
        <taxon>Paraburkholderia</taxon>
    </lineage>
</organism>